<evidence type="ECO:0000256" key="2">
    <source>
        <dbReference type="ARBA" id="ARBA00005722"/>
    </source>
</evidence>
<comment type="caution">
    <text evidence="7">The sequence shown here is derived from an EMBL/GenBank/DDBJ whole genome shotgun (WGS) entry which is preliminary data.</text>
</comment>
<keyword evidence="4" id="KW-0472">Membrane</keyword>
<evidence type="ECO:0000313" key="8">
    <source>
        <dbReference type="Proteomes" id="UP000694660"/>
    </source>
</evidence>
<sequence length="275" mass="30937">MPDLLRTLLVPALAILASAPLQAADEPLWELGAGVGLLSMPDYRGADQRRLYALPIPYVVYRGERLQVDRDKVRGLLYKGEHSEWDISLGAAVPVKSDDNRARRDMPDLDPTVEIGPRWSYQWRQPWGDVTLRLPLRKVLAVDLPHLRDVGTVFTPTLALDRDNHPWPGWHASVSTGPVFGDKDYFAYYYGVDARYATAERPAWEAKSGYGGWQLTMALTRRFKKLWVGGFVRADQLGGAVFEDSPLVRDRLSWTGGIGISWIFLESSQTVDTAR</sequence>
<evidence type="ECO:0000256" key="5">
    <source>
        <dbReference type="ARBA" id="ARBA00023237"/>
    </source>
</evidence>
<evidence type="ECO:0000313" key="7">
    <source>
        <dbReference type="EMBL" id="MBT0963244.1"/>
    </source>
</evidence>
<dbReference type="EMBL" id="JAEKFT010000026">
    <property type="protein sequence ID" value="MBT0963244.1"/>
    <property type="molecule type" value="Genomic_DNA"/>
</dbReference>
<protein>
    <submittedName>
        <fullName evidence="7">MipA/OmpV family protein</fullName>
    </submittedName>
</protein>
<dbReference type="AlphaFoldDB" id="A0A944DRI8"/>
<evidence type="ECO:0000256" key="4">
    <source>
        <dbReference type="ARBA" id="ARBA00023136"/>
    </source>
</evidence>
<keyword evidence="5" id="KW-0998">Cell outer membrane</keyword>
<comment type="subcellular location">
    <subcellularLocation>
        <location evidence="1">Cell outer membrane</location>
    </subcellularLocation>
</comment>
<organism evidence="7 8">
    <name type="scientific">Denitromonas iodatirespirans</name>
    <dbReference type="NCBI Taxonomy" id="2795389"/>
    <lineage>
        <taxon>Bacteria</taxon>
        <taxon>Pseudomonadati</taxon>
        <taxon>Pseudomonadota</taxon>
        <taxon>Betaproteobacteria</taxon>
        <taxon>Rhodocyclales</taxon>
        <taxon>Zoogloeaceae</taxon>
        <taxon>Denitromonas</taxon>
    </lineage>
</organism>
<proteinExistence type="inferred from homology"/>
<evidence type="ECO:0000256" key="6">
    <source>
        <dbReference type="SAM" id="SignalP"/>
    </source>
</evidence>
<dbReference type="Proteomes" id="UP000694660">
    <property type="component" value="Unassembled WGS sequence"/>
</dbReference>
<dbReference type="GO" id="GO:0009279">
    <property type="term" value="C:cell outer membrane"/>
    <property type="evidence" value="ECO:0007669"/>
    <property type="project" value="UniProtKB-SubCell"/>
</dbReference>
<evidence type="ECO:0000256" key="3">
    <source>
        <dbReference type="ARBA" id="ARBA00022729"/>
    </source>
</evidence>
<feature type="chain" id="PRO_5036817127" evidence="6">
    <location>
        <begin position="24"/>
        <end position="275"/>
    </location>
</feature>
<dbReference type="PANTHER" id="PTHR38776:SF1">
    <property type="entry name" value="MLTA-INTERACTING PROTEIN-RELATED"/>
    <property type="match status" value="1"/>
</dbReference>
<dbReference type="PANTHER" id="PTHR38776">
    <property type="entry name" value="MLTA-INTERACTING PROTEIN-RELATED"/>
    <property type="match status" value="1"/>
</dbReference>
<dbReference type="Pfam" id="PF06629">
    <property type="entry name" value="MipA"/>
    <property type="match status" value="1"/>
</dbReference>
<evidence type="ECO:0000256" key="1">
    <source>
        <dbReference type="ARBA" id="ARBA00004442"/>
    </source>
</evidence>
<name>A0A944DRI8_DENI1</name>
<dbReference type="InterPro" id="IPR010583">
    <property type="entry name" value="MipA"/>
</dbReference>
<reference evidence="8" key="1">
    <citation type="journal article" date="2022" name="ISME J.">
        <title>Genetic and phylogenetic analysis of dissimilatory iodate-reducing bacteria identifies potential niches across the world's oceans.</title>
        <authorList>
            <person name="Reyes-Umana V."/>
            <person name="Henning Z."/>
            <person name="Lee K."/>
            <person name="Barnum T.P."/>
            <person name="Coates J.D."/>
        </authorList>
    </citation>
    <scope>NUCLEOTIDE SEQUENCE [LARGE SCALE GENOMIC DNA]</scope>
    <source>
        <strain evidence="8">IR12</strain>
    </source>
</reference>
<gene>
    <name evidence="7" type="ORF">I8J34_18840</name>
</gene>
<keyword evidence="3 6" id="KW-0732">Signal</keyword>
<feature type="signal peptide" evidence="6">
    <location>
        <begin position="1"/>
        <end position="23"/>
    </location>
</feature>
<dbReference type="RefSeq" id="WP_214363177.1">
    <property type="nucleotide sequence ID" value="NZ_JAEKFT010000026.1"/>
</dbReference>
<accession>A0A944DRI8</accession>
<keyword evidence="8" id="KW-1185">Reference proteome</keyword>
<comment type="similarity">
    <text evidence="2">Belongs to the MipA/OmpV family.</text>
</comment>